<feature type="transmembrane region" description="Helical" evidence="1">
    <location>
        <begin position="6"/>
        <end position="23"/>
    </location>
</feature>
<dbReference type="RefSeq" id="WP_377063103.1">
    <property type="nucleotide sequence ID" value="NZ_JBHSJJ010000003.1"/>
</dbReference>
<dbReference type="EMBL" id="JBHSJJ010000003">
    <property type="protein sequence ID" value="MFC4871543.1"/>
    <property type="molecule type" value="Genomic_DNA"/>
</dbReference>
<sequence length="133" mass="15634">MRTKSIFYFLAALVLIVVFWIFYDTFRQPGVADMEGTYKEIGKYRNENNTGPIVRIYAVYTPDTLWKEMKSYGEYMPHTKYGNTKVFFFNQEHTEMSIAPEYPHFDQALEASCVARYEKTAMGESGLVRYPFK</sequence>
<evidence type="ECO:0000313" key="3">
    <source>
        <dbReference type="Proteomes" id="UP001595818"/>
    </source>
</evidence>
<keyword evidence="1" id="KW-0472">Membrane</keyword>
<dbReference type="Proteomes" id="UP001595818">
    <property type="component" value="Unassembled WGS sequence"/>
</dbReference>
<name>A0ABV9SYV2_9BACT</name>
<keyword evidence="1" id="KW-0812">Transmembrane</keyword>
<proteinExistence type="predicted"/>
<gene>
    <name evidence="2" type="ORF">ACFPFU_07580</name>
</gene>
<evidence type="ECO:0008006" key="4">
    <source>
        <dbReference type="Google" id="ProtNLM"/>
    </source>
</evidence>
<organism evidence="2 3">
    <name type="scientific">Negadavirga shengliensis</name>
    <dbReference type="NCBI Taxonomy" id="1389218"/>
    <lineage>
        <taxon>Bacteria</taxon>
        <taxon>Pseudomonadati</taxon>
        <taxon>Bacteroidota</taxon>
        <taxon>Cytophagia</taxon>
        <taxon>Cytophagales</taxon>
        <taxon>Cyclobacteriaceae</taxon>
        <taxon>Negadavirga</taxon>
    </lineage>
</organism>
<accession>A0ABV9SYV2</accession>
<keyword evidence="1" id="KW-1133">Transmembrane helix</keyword>
<evidence type="ECO:0000256" key="1">
    <source>
        <dbReference type="SAM" id="Phobius"/>
    </source>
</evidence>
<keyword evidence="3" id="KW-1185">Reference proteome</keyword>
<protein>
    <recommendedName>
        <fullName evidence="4">DUF3139 domain-containing protein</fullName>
    </recommendedName>
</protein>
<reference evidence="3" key="1">
    <citation type="journal article" date="2019" name="Int. J. Syst. Evol. Microbiol.">
        <title>The Global Catalogue of Microorganisms (GCM) 10K type strain sequencing project: providing services to taxonomists for standard genome sequencing and annotation.</title>
        <authorList>
            <consortium name="The Broad Institute Genomics Platform"/>
            <consortium name="The Broad Institute Genome Sequencing Center for Infectious Disease"/>
            <person name="Wu L."/>
            <person name="Ma J."/>
        </authorList>
    </citation>
    <scope>NUCLEOTIDE SEQUENCE [LARGE SCALE GENOMIC DNA]</scope>
    <source>
        <strain evidence="3">CGMCC 4.7466</strain>
    </source>
</reference>
<comment type="caution">
    <text evidence="2">The sequence shown here is derived from an EMBL/GenBank/DDBJ whole genome shotgun (WGS) entry which is preliminary data.</text>
</comment>
<evidence type="ECO:0000313" key="2">
    <source>
        <dbReference type="EMBL" id="MFC4871543.1"/>
    </source>
</evidence>